<dbReference type="EMBL" id="GEFH01001420">
    <property type="protein sequence ID" value="JAP67161.1"/>
    <property type="molecule type" value="mRNA"/>
</dbReference>
<dbReference type="InterPro" id="IPR036880">
    <property type="entry name" value="Kunitz_BPTI_sf"/>
</dbReference>
<dbReference type="CDD" id="cd00109">
    <property type="entry name" value="Kunitz-type"/>
    <property type="match status" value="1"/>
</dbReference>
<dbReference type="InterPro" id="IPR050098">
    <property type="entry name" value="TFPI/VKTCI-like"/>
</dbReference>
<name>A0A131XNL0_9ACAR</name>
<protein>
    <recommendedName>
        <fullName evidence="3">BPTI/Kunitz inhibitor domain-containing protein</fullName>
    </recommendedName>
</protein>
<keyword evidence="2" id="KW-0722">Serine protease inhibitor</keyword>
<dbReference type="Gene3D" id="4.10.410.10">
    <property type="entry name" value="Pancreatic trypsin inhibitor Kunitz domain"/>
    <property type="match status" value="2"/>
</dbReference>
<feature type="non-terminal residue" evidence="4">
    <location>
        <position position="1"/>
    </location>
</feature>
<evidence type="ECO:0000256" key="2">
    <source>
        <dbReference type="ARBA" id="ARBA00022900"/>
    </source>
</evidence>
<evidence type="ECO:0000313" key="4">
    <source>
        <dbReference type="EMBL" id="JAP67161.1"/>
    </source>
</evidence>
<evidence type="ECO:0000259" key="3">
    <source>
        <dbReference type="PROSITE" id="PS50279"/>
    </source>
</evidence>
<dbReference type="SUPFAM" id="SSF57362">
    <property type="entry name" value="BPTI-like"/>
    <property type="match status" value="2"/>
</dbReference>
<dbReference type="PROSITE" id="PS50279">
    <property type="entry name" value="BPTI_KUNITZ_2"/>
    <property type="match status" value="2"/>
</dbReference>
<evidence type="ECO:0000256" key="1">
    <source>
        <dbReference type="ARBA" id="ARBA00022690"/>
    </source>
</evidence>
<feature type="domain" description="BPTI/Kunitz inhibitor" evidence="3">
    <location>
        <begin position="10"/>
        <end position="62"/>
    </location>
</feature>
<feature type="domain" description="BPTI/Kunitz inhibitor" evidence="3">
    <location>
        <begin position="72"/>
        <end position="122"/>
    </location>
</feature>
<dbReference type="Pfam" id="PF00014">
    <property type="entry name" value="Kunitz_BPTI"/>
    <property type="match status" value="2"/>
</dbReference>
<dbReference type="PANTHER" id="PTHR10083">
    <property type="entry name" value="KUNITZ-TYPE PROTEASE INHIBITOR-RELATED"/>
    <property type="match status" value="1"/>
</dbReference>
<dbReference type="InterPro" id="IPR020901">
    <property type="entry name" value="Prtase_inh_Kunz-CS"/>
</dbReference>
<dbReference type="AlphaFoldDB" id="A0A131XNL0"/>
<dbReference type="PROSITE" id="PS00280">
    <property type="entry name" value="BPTI_KUNITZ_1"/>
    <property type="match status" value="1"/>
</dbReference>
<dbReference type="SMART" id="SM00131">
    <property type="entry name" value="KU"/>
    <property type="match status" value="2"/>
</dbReference>
<dbReference type="GO" id="GO:0004867">
    <property type="term" value="F:serine-type endopeptidase inhibitor activity"/>
    <property type="evidence" value="ECO:0007669"/>
    <property type="project" value="UniProtKB-KW"/>
</dbReference>
<organism evidence="4">
    <name type="scientific">Hyalomma excavatum</name>
    <dbReference type="NCBI Taxonomy" id="257692"/>
    <lineage>
        <taxon>Eukaryota</taxon>
        <taxon>Metazoa</taxon>
        <taxon>Ecdysozoa</taxon>
        <taxon>Arthropoda</taxon>
        <taxon>Chelicerata</taxon>
        <taxon>Arachnida</taxon>
        <taxon>Acari</taxon>
        <taxon>Parasitiformes</taxon>
        <taxon>Ixodida</taxon>
        <taxon>Ixodoidea</taxon>
        <taxon>Ixodidae</taxon>
        <taxon>Hyalomminae</taxon>
        <taxon>Hyalomma</taxon>
    </lineage>
</organism>
<dbReference type="InterPro" id="IPR002223">
    <property type="entry name" value="Kunitz_BPTI"/>
</dbReference>
<accession>A0A131XNL0</accession>
<dbReference type="CDD" id="cd22593">
    <property type="entry name" value="Kunitz_conkunitzin"/>
    <property type="match status" value="1"/>
</dbReference>
<keyword evidence="1" id="KW-0646">Protease inhibitor</keyword>
<reference evidence="4" key="1">
    <citation type="journal article" date="2017" name="Ticks Tick Borne Dis.">
        <title>An insight into the sialome of Hyalomma excavatum.</title>
        <authorList>
            <person name="Ribeiro J.M."/>
            <person name="Slovak M."/>
            <person name="Francischetti I.M."/>
        </authorList>
    </citation>
    <scope>NUCLEOTIDE SEQUENCE</scope>
    <source>
        <strain evidence="4">Samish</strain>
        <tissue evidence="4">Salivary glands</tissue>
    </source>
</reference>
<sequence>GANRTTPNYCLKPKAPGKICGGGPFTSWYFDSNSLNCKAFIFGGCNGSLNRFSSEAQCQRWCLRGIPEKRVCSLAADKGDGNGGLFAWSYDPKVDQCRVFVYRGTGGNSNIFPTCHQCMDRCSGNEHGEYICDILNYHLMIHYYYSRLPHVIAGPVWMYKTPLRTTARGYSGVQGP</sequence>
<proteinExistence type="evidence at transcript level"/>